<dbReference type="Pfam" id="PF07553">
    <property type="entry name" value="Lipoprotein_Ltp"/>
    <property type="match status" value="1"/>
</dbReference>
<dbReference type="EMBL" id="SDMR01000007">
    <property type="protein sequence ID" value="TBT95079.1"/>
    <property type="molecule type" value="Genomic_DNA"/>
</dbReference>
<proteinExistence type="predicted"/>
<evidence type="ECO:0000313" key="2">
    <source>
        <dbReference type="EMBL" id="TBT95079.1"/>
    </source>
</evidence>
<dbReference type="InterPro" id="IPR036388">
    <property type="entry name" value="WH-like_DNA-bd_sf"/>
</dbReference>
<dbReference type="Gene3D" id="1.10.10.10">
    <property type="entry name" value="Winged helix-like DNA-binding domain superfamily/Winged helix DNA-binding domain"/>
    <property type="match status" value="1"/>
</dbReference>
<accession>A0A4Q9KMT9</accession>
<evidence type="ECO:0000313" key="3">
    <source>
        <dbReference type="Proteomes" id="UP000291933"/>
    </source>
</evidence>
<gene>
    <name evidence="2" type="ORF">ET996_07385</name>
</gene>
<evidence type="ECO:0000259" key="1">
    <source>
        <dbReference type="Pfam" id="PF07553"/>
    </source>
</evidence>
<dbReference type="AlphaFoldDB" id="A0A4Q9KMT9"/>
<protein>
    <recommendedName>
        <fullName evidence="1">Putative host cell surface-exposed lipoprotein Ltp-like HTH region domain-containing protein</fullName>
    </recommendedName>
</protein>
<name>A0A4Q9KMT9_PROTD</name>
<keyword evidence="3" id="KW-1185">Reference proteome</keyword>
<reference evidence="2 3" key="1">
    <citation type="submission" date="2019-01" db="EMBL/GenBank/DDBJ databases">
        <title>Lactibacter flavus gen. nov., sp. nov., a novel bacterium of the family Propionibacteriaceae isolated from raw milk and dairy products.</title>
        <authorList>
            <person name="Huptas C."/>
            <person name="Wenning M."/>
            <person name="Breitenwieser F."/>
            <person name="Doll E."/>
            <person name="Von Neubeck M."/>
            <person name="Busse H.-J."/>
            <person name="Scherer S."/>
        </authorList>
    </citation>
    <scope>NUCLEOTIDE SEQUENCE [LARGE SCALE GENOMIC DNA]</scope>
    <source>
        <strain evidence="2 3">DSM 22130</strain>
    </source>
</reference>
<sequence length="79" mass="8107">MVAGCVVVAGEGYSVADATAAVDSLNVDWNGEAVRSAESYLKYSAFSCSGLQRQLSSSSGEGFTKEQAAYGAKKTKACA</sequence>
<comment type="caution">
    <text evidence="2">The sequence shown here is derived from an EMBL/GenBank/DDBJ whole genome shotgun (WGS) entry which is preliminary data.</text>
</comment>
<dbReference type="InterPro" id="IPR011434">
    <property type="entry name" value="Ltp-like_HTH"/>
</dbReference>
<organism evidence="2 3">
    <name type="scientific">Propioniciclava tarda</name>
    <dbReference type="NCBI Taxonomy" id="433330"/>
    <lineage>
        <taxon>Bacteria</taxon>
        <taxon>Bacillati</taxon>
        <taxon>Actinomycetota</taxon>
        <taxon>Actinomycetes</taxon>
        <taxon>Propionibacteriales</taxon>
        <taxon>Propionibacteriaceae</taxon>
        <taxon>Propioniciclava</taxon>
    </lineage>
</organism>
<dbReference type="OrthoDB" id="2004788at2"/>
<dbReference type="Proteomes" id="UP000291933">
    <property type="component" value="Unassembled WGS sequence"/>
</dbReference>
<feature type="domain" description="Putative host cell surface-exposed lipoprotein Ltp-like HTH region" evidence="1">
    <location>
        <begin position="28"/>
        <end position="71"/>
    </location>
</feature>